<feature type="transmembrane region" description="Helical" evidence="2">
    <location>
        <begin position="26"/>
        <end position="43"/>
    </location>
</feature>
<dbReference type="SUPFAM" id="SSF54001">
    <property type="entry name" value="Cysteine proteinases"/>
    <property type="match status" value="1"/>
</dbReference>
<dbReference type="AlphaFoldDB" id="A0ABD5QIV3"/>
<dbReference type="RefSeq" id="WP_224828399.1">
    <property type="nucleotide sequence ID" value="NZ_JAIVEF010000006.1"/>
</dbReference>
<sequence length="785" mass="82681">MSTTDATASRSVDVDRAIPDRAFRTGALAGVLVLTASYVSVLLEVTGVVGGTARLLAVVAVVFAAATLLARAIAVRTAVGTALLFGAVGFGYYFTVTGVGVGTALGSLDRLASDTIAITTGMPLLRMMAVDSWALAFAPGPVFLSWYLAVRRRYVLGVLAGGIALAFLVLSGDAGVATTLAGTVGGIAAVGFGELELRRGTIAQADVLAVLFAAMVVLSLSVSLVPGGTPGPTVLIEGQGTDGSLEANSATAPEETTIAGNVSLSPEVRFTVRSERESYWRTGVYDRFTGEGWVRTGQQEAFDGRLEAPPGETETVNQTVTVEDDARVLPAAASPVEIEGDVREITERTDHGQFHPSEALIEGDRYNVESAVLNASSEELANASTDYPEEVTAQYLQQPEGVSAEFEDATAEVVADADDPHEAASAIEEHLRTEKGYSLNVTRPDGNVAEGFLLEMEEGYCVYFATTMTQMLRTEGIPARYVTGYTSGQQVDDNEWVVRGLNAHAWVEAYFPGHGWVAFDPTPGGDRDDVHYDRLEDARENNESGVDTGASEDVAAGPEGNTSDGPDLDRVEVENAPINVSEPAGGGVGPTEPPSEIPDGALPNDRGPNGSAEPGIDSLDPEGGNGSANATDGDDGEGDGEREFPPSSPETAIVGIAVLVGLAAGAHRTGATARVSRSARLQYQGRTAGPDADVERAYRRLEILLERRHRPREAGESTRQYVEALSGTPSFDPRARRVEELYERSTYGGGIDRAAANEAIDLVDRMAREELPAIGRLYTAGRNGR</sequence>
<dbReference type="Gene3D" id="3.10.620.30">
    <property type="match status" value="1"/>
</dbReference>
<dbReference type="SMART" id="SM00460">
    <property type="entry name" value="TGc"/>
    <property type="match status" value="1"/>
</dbReference>
<accession>A0ABD5QIV3</accession>
<keyword evidence="2" id="KW-0472">Membrane</keyword>
<dbReference type="InterPro" id="IPR002931">
    <property type="entry name" value="Transglutaminase-like"/>
</dbReference>
<evidence type="ECO:0000256" key="2">
    <source>
        <dbReference type="SAM" id="Phobius"/>
    </source>
</evidence>
<dbReference type="EMBL" id="JBHSJG010000038">
    <property type="protein sequence ID" value="MFC4988974.1"/>
    <property type="molecule type" value="Genomic_DNA"/>
</dbReference>
<protein>
    <submittedName>
        <fullName evidence="4">DUF3488 and DUF4129 domain-containing transglutaminase family protein</fullName>
    </submittedName>
</protein>
<evidence type="ECO:0000313" key="4">
    <source>
        <dbReference type="EMBL" id="MFC4988974.1"/>
    </source>
</evidence>
<evidence type="ECO:0000259" key="3">
    <source>
        <dbReference type="SMART" id="SM00460"/>
    </source>
</evidence>
<reference evidence="4 5" key="1">
    <citation type="journal article" date="2019" name="Int. J. Syst. Evol. Microbiol.">
        <title>The Global Catalogue of Microorganisms (GCM) 10K type strain sequencing project: providing services to taxonomists for standard genome sequencing and annotation.</title>
        <authorList>
            <consortium name="The Broad Institute Genomics Platform"/>
            <consortium name="The Broad Institute Genome Sequencing Center for Infectious Disease"/>
            <person name="Wu L."/>
            <person name="Ma J."/>
        </authorList>
    </citation>
    <scope>NUCLEOTIDE SEQUENCE [LARGE SCALE GENOMIC DNA]</scope>
    <source>
        <strain evidence="4 5">CGMCC 1.15824</strain>
    </source>
</reference>
<dbReference type="InterPro" id="IPR052901">
    <property type="entry name" value="Bact_TGase-like"/>
</dbReference>
<dbReference type="PANTHER" id="PTHR42736">
    <property type="entry name" value="PROTEIN-GLUTAMINE GAMMA-GLUTAMYLTRANSFERASE"/>
    <property type="match status" value="1"/>
</dbReference>
<feature type="transmembrane region" description="Helical" evidence="2">
    <location>
        <begin position="176"/>
        <end position="195"/>
    </location>
</feature>
<feature type="transmembrane region" description="Helical" evidence="2">
    <location>
        <begin position="207"/>
        <end position="225"/>
    </location>
</feature>
<dbReference type="PANTHER" id="PTHR42736:SF1">
    <property type="entry name" value="PROTEIN-GLUTAMINE GAMMA-GLUTAMYLTRANSFERASE"/>
    <property type="match status" value="1"/>
</dbReference>
<evidence type="ECO:0000256" key="1">
    <source>
        <dbReference type="SAM" id="MobiDB-lite"/>
    </source>
</evidence>
<feature type="region of interest" description="Disordered" evidence="1">
    <location>
        <begin position="539"/>
        <end position="648"/>
    </location>
</feature>
<feature type="transmembrane region" description="Helical" evidence="2">
    <location>
        <begin position="125"/>
        <end position="147"/>
    </location>
</feature>
<keyword evidence="5" id="KW-1185">Reference proteome</keyword>
<organism evidence="4 5">
    <name type="scientific">Saliphagus infecundisoli</name>
    <dbReference type="NCBI Taxonomy" id="1849069"/>
    <lineage>
        <taxon>Archaea</taxon>
        <taxon>Methanobacteriati</taxon>
        <taxon>Methanobacteriota</taxon>
        <taxon>Stenosarchaea group</taxon>
        <taxon>Halobacteria</taxon>
        <taxon>Halobacteriales</taxon>
        <taxon>Natrialbaceae</taxon>
        <taxon>Saliphagus</taxon>
    </lineage>
</organism>
<comment type="caution">
    <text evidence="4">The sequence shown here is derived from an EMBL/GenBank/DDBJ whole genome shotgun (WGS) entry which is preliminary data.</text>
</comment>
<dbReference type="Pfam" id="PF11992">
    <property type="entry name" value="TgpA_N"/>
    <property type="match status" value="1"/>
</dbReference>
<keyword evidence="2" id="KW-1133">Transmembrane helix</keyword>
<dbReference type="Pfam" id="PF13559">
    <property type="entry name" value="DUF4129"/>
    <property type="match status" value="1"/>
</dbReference>
<feature type="transmembrane region" description="Helical" evidence="2">
    <location>
        <begin position="154"/>
        <end position="170"/>
    </location>
</feature>
<dbReference type="InterPro" id="IPR038765">
    <property type="entry name" value="Papain-like_cys_pep_sf"/>
</dbReference>
<dbReference type="InterPro" id="IPR021878">
    <property type="entry name" value="TgpA_N"/>
</dbReference>
<gene>
    <name evidence="4" type="ORF">ACFPFO_14615</name>
</gene>
<feature type="domain" description="Transglutaminase-like" evidence="3">
    <location>
        <begin position="453"/>
        <end position="523"/>
    </location>
</feature>
<dbReference type="Pfam" id="PF01841">
    <property type="entry name" value="Transglut_core"/>
    <property type="match status" value="1"/>
</dbReference>
<proteinExistence type="predicted"/>
<feature type="transmembrane region" description="Helical" evidence="2">
    <location>
        <begin position="55"/>
        <end position="74"/>
    </location>
</feature>
<dbReference type="InterPro" id="IPR025403">
    <property type="entry name" value="TgpA-like_C"/>
</dbReference>
<keyword evidence="2" id="KW-0812">Transmembrane</keyword>
<feature type="transmembrane region" description="Helical" evidence="2">
    <location>
        <begin position="81"/>
        <end position="105"/>
    </location>
</feature>
<name>A0ABD5QIV3_9EURY</name>
<evidence type="ECO:0000313" key="5">
    <source>
        <dbReference type="Proteomes" id="UP001595925"/>
    </source>
</evidence>
<dbReference type="Proteomes" id="UP001595925">
    <property type="component" value="Unassembled WGS sequence"/>
</dbReference>